<dbReference type="Pfam" id="PF13202">
    <property type="entry name" value="EF-hand_5"/>
    <property type="match status" value="2"/>
</dbReference>
<dbReference type="EMBL" id="BAAAFD010000001">
    <property type="protein sequence ID" value="GAA0852513.1"/>
    <property type="molecule type" value="Genomic_DNA"/>
</dbReference>
<organism evidence="3 4">
    <name type="scientific">Aliiglaciecola litoralis</name>
    <dbReference type="NCBI Taxonomy" id="582857"/>
    <lineage>
        <taxon>Bacteria</taxon>
        <taxon>Pseudomonadati</taxon>
        <taxon>Pseudomonadota</taxon>
        <taxon>Gammaproteobacteria</taxon>
        <taxon>Alteromonadales</taxon>
        <taxon>Alteromonadaceae</taxon>
        <taxon>Aliiglaciecola</taxon>
    </lineage>
</organism>
<comment type="caution">
    <text evidence="3">The sequence shown here is derived from an EMBL/GenBank/DDBJ whole genome shotgun (WGS) entry which is preliminary data.</text>
</comment>
<evidence type="ECO:0000313" key="4">
    <source>
        <dbReference type="Proteomes" id="UP001500359"/>
    </source>
</evidence>
<gene>
    <name evidence="3" type="ORF">GCM10009114_02710</name>
</gene>
<evidence type="ECO:0000256" key="1">
    <source>
        <dbReference type="SAM" id="SignalP"/>
    </source>
</evidence>
<dbReference type="RefSeq" id="WP_343855843.1">
    <property type="nucleotide sequence ID" value="NZ_BAAAFD010000001.1"/>
</dbReference>
<feature type="domain" description="EF-hand" evidence="2">
    <location>
        <begin position="41"/>
        <end position="69"/>
    </location>
</feature>
<dbReference type="InterPro" id="IPR011992">
    <property type="entry name" value="EF-hand-dom_pair"/>
</dbReference>
<dbReference type="InterPro" id="IPR002048">
    <property type="entry name" value="EF_hand_dom"/>
</dbReference>
<proteinExistence type="predicted"/>
<keyword evidence="4" id="KW-1185">Reference proteome</keyword>
<sequence length="69" mass="7259">MKKTILVSALLLAASSTFAQEDKLAILDVDADGRISVEEAASDPALSAMFAELDVNKDGYLTANELAES</sequence>
<name>A0ABN1LCC8_9ALTE</name>
<reference evidence="3 4" key="1">
    <citation type="journal article" date="2019" name="Int. J. Syst. Evol. Microbiol.">
        <title>The Global Catalogue of Microorganisms (GCM) 10K type strain sequencing project: providing services to taxonomists for standard genome sequencing and annotation.</title>
        <authorList>
            <consortium name="The Broad Institute Genomics Platform"/>
            <consortium name="The Broad Institute Genome Sequencing Center for Infectious Disease"/>
            <person name="Wu L."/>
            <person name="Ma J."/>
        </authorList>
    </citation>
    <scope>NUCLEOTIDE SEQUENCE [LARGE SCALE GENOMIC DNA]</scope>
    <source>
        <strain evidence="3 4">JCM 15896</strain>
    </source>
</reference>
<dbReference type="SUPFAM" id="SSF47473">
    <property type="entry name" value="EF-hand"/>
    <property type="match status" value="1"/>
</dbReference>
<accession>A0ABN1LCC8</accession>
<dbReference type="Gene3D" id="1.10.238.10">
    <property type="entry name" value="EF-hand"/>
    <property type="match status" value="1"/>
</dbReference>
<protein>
    <recommendedName>
        <fullName evidence="2">EF-hand domain-containing protein</fullName>
    </recommendedName>
</protein>
<evidence type="ECO:0000259" key="2">
    <source>
        <dbReference type="PROSITE" id="PS50222"/>
    </source>
</evidence>
<feature type="signal peptide" evidence="1">
    <location>
        <begin position="1"/>
        <end position="19"/>
    </location>
</feature>
<dbReference type="PROSITE" id="PS50222">
    <property type="entry name" value="EF_HAND_2"/>
    <property type="match status" value="1"/>
</dbReference>
<dbReference type="PROSITE" id="PS00018">
    <property type="entry name" value="EF_HAND_1"/>
    <property type="match status" value="1"/>
</dbReference>
<feature type="chain" id="PRO_5045390855" description="EF-hand domain-containing protein" evidence="1">
    <location>
        <begin position="20"/>
        <end position="69"/>
    </location>
</feature>
<dbReference type="InterPro" id="IPR018247">
    <property type="entry name" value="EF_Hand_1_Ca_BS"/>
</dbReference>
<keyword evidence="1" id="KW-0732">Signal</keyword>
<dbReference type="Proteomes" id="UP001500359">
    <property type="component" value="Unassembled WGS sequence"/>
</dbReference>
<evidence type="ECO:0000313" key="3">
    <source>
        <dbReference type="EMBL" id="GAA0852513.1"/>
    </source>
</evidence>